<evidence type="ECO:0000313" key="1">
    <source>
        <dbReference type="EMBL" id="KUG26934.1"/>
    </source>
</evidence>
<dbReference type="AlphaFoldDB" id="A0A0W8G1E0"/>
<accession>A0A0W8G1E0</accession>
<name>A0A0W8G1E0_9ZZZZ</name>
<reference evidence="1" key="1">
    <citation type="journal article" date="2015" name="Proc. Natl. Acad. Sci. U.S.A.">
        <title>Networks of energetic and metabolic interactions define dynamics in microbial communities.</title>
        <authorList>
            <person name="Embree M."/>
            <person name="Liu J.K."/>
            <person name="Al-Bassam M.M."/>
            <person name="Zengler K."/>
        </authorList>
    </citation>
    <scope>NUCLEOTIDE SEQUENCE</scope>
</reference>
<gene>
    <name evidence="1" type="ORF">ASZ90_003215</name>
</gene>
<organism evidence="1">
    <name type="scientific">hydrocarbon metagenome</name>
    <dbReference type="NCBI Taxonomy" id="938273"/>
    <lineage>
        <taxon>unclassified sequences</taxon>
        <taxon>metagenomes</taxon>
        <taxon>ecological metagenomes</taxon>
    </lineage>
</organism>
<sequence length="38" mass="4335">MEIKINLTLTINTQNKGGYNENKSHYQLYSILVLPIAV</sequence>
<dbReference type="EMBL" id="LNQE01000385">
    <property type="protein sequence ID" value="KUG26934.1"/>
    <property type="molecule type" value="Genomic_DNA"/>
</dbReference>
<protein>
    <submittedName>
        <fullName evidence="1">Uncharacterized protein</fullName>
    </submittedName>
</protein>
<comment type="caution">
    <text evidence="1">The sequence shown here is derived from an EMBL/GenBank/DDBJ whole genome shotgun (WGS) entry which is preliminary data.</text>
</comment>
<proteinExistence type="predicted"/>